<keyword evidence="4" id="KW-1185">Reference proteome</keyword>
<dbReference type="InterPro" id="IPR001849">
    <property type="entry name" value="PH_domain"/>
</dbReference>
<dbReference type="Ensembl" id="ENSHHUT00000093588.1">
    <property type="protein sequence ID" value="ENSHHUP00000090782.1"/>
    <property type="gene ID" value="ENSHHUG00000052401.1"/>
</dbReference>
<dbReference type="Proteomes" id="UP000314982">
    <property type="component" value="Unassembled WGS sequence"/>
</dbReference>
<dbReference type="SMART" id="SM00310">
    <property type="entry name" value="PTBI"/>
    <property type="match status" value="1"/>
</dbReference>
<dbReference type="InterPro" id="IPR011993">
    <property type="entry name" value="PH-like_dom_sf"/>
</dbReference>
<evidence type="ECO:0000259" key="2">
    <source>
        <dbReference type="PROSITE" id="PS51064"/>
    </source>
</evidence>
<dbReference type="PANTHER" id="PTHR21258:SF45">
    <property type="entry name" value="DOCKING PROTEIN 5"/>
    <property type="match status" value="1"/>
</dbReference>
<reference evidence="3" key="3">
    <citation type="submission" date="2025-09" db="UniProtKB">
        <authorList>
            <consortium name="Ensembl"/>
        </authorList>
    </citation>
    <scope>IDENTIFICATION</scope>
</reference>
<dbReference type="FunFam" id="2.30.29.30:FF:000110">
    <property type="entry name" value="Docking protein 4"/>
    <property type="match status" value="1"/>
</dbReference>
<feature type="transmembrane region" description="Helical" evidence="1">
    <location>
        <begin position="251"/>
        <end position="268"/>
    </location>
</feature>
<dbReference type="InterPro" id="IPR050996">
    <property type="entry name" value="Docking_Protein_DOK"/>
</dbReference>
<feature type="domain" description="IRS-type PTB" evidence="2">
    <location>
        <begin position="131"/>
        <end position="236"/>
    </location>
</feature>
<evidence type="ECO:0000313" key="4">
    <source>
        <dbReference type="Proteomes" id="UP000314982"/>
    </source>
</evidence>
<dbReference type="GO" id="GO:0005737">
    <property type="term" value="C:cytoplasm"/>
    <property type="evidence" value="ECO:0007669"/>
    <property type="project" value="TreeGrafter"/>
</dbReference>
<dbReference type="GO" id="GO:0007169">
    <property type="term" value="P:cell surface receptor protein tyrosine kinase signaling pathway"/>
    <property type="evidence" value="ECO:0007669"/>
    <property type="project" value="TreeGrafter"/>
</dbReference>
<sequence>MIKREQRDFCVPVTPKHELLMIYRRCWLVLRSDSSKGPKRLERFSNEQASNCHCHHKVTDLTKIRNVTKPPRDKKKHTVVLTFNDDSSKAFACDSELDAMEWCKVLQMECLKTKMTDLTLEEPVLFNMNLHRDHREQFHVFMKPSQCMDFNGECNLQITCDTLLLWDTQNPGLKITSWPLRSLRRYGRGQNWFTFEAGRMCDTGEGLFTFQTPEGELLYHRVNEAVLATVEQEDWLCCDERKTGTERRTRVYITMVSVLILLILTVQSESLIPFEIRLNIFTVYQFDSHSCFLKKCSDMKELRKHQGLHIYVLESFSIFSGKTIKVIHFSLLFAF</sequence>
<dbReference type="GeneTree" id="ENSGT00940000160725"/>
<organism evidence="3 4">
    <name type="scientific">Hucho hucho</name>
    <name type="common">huchen</name>
    <dbReference type="NCBI Taxonomy" id="62062"/>
    <lineage>
        <taxon>Eukaryota</taxon>
        <taxon>Metazoa</taxon>
        <taxon>Chordata</taxon>
        <taxon>Craniata</taxon>
        <taxon>Vertebrata</taxon>
        <taxon>Euteleostomi</taxon>
        <taxon>Actinopterygii</taxon>
        <taxon>Neopterygii</taxon>
        <taxon>Teleostei</taxon>
        <taxon>Protacanthopterygii</taxon>
        <taxon>Salmoniformes</taxon>
        <taxon>Salmonidae</taxon>
        <taxon>Salmoninae</taxon>
        <taxon>Hucho</taxon>
    </lineage>
</organism>
<reference evidence="3" key="2">
    <citation type="submission" date="2025-08" db="UniProtKB">
        <authorList>
            <consortium name="Ensembl"/>
        </authorList>
    </citation>
    <scope>IDENTIFICATION</scope>
</reference>
<keyword evidence="1" id="KW-0812">Transmembrane</keyword>
<dbReference type="SUPFAM" id="SSF50729">
    <property type="entry name" value="PH domain-like"/>
    <property type="match status" value="2"/>
</dbReference>
<dbReference type="SMART" id="SM01244">
    <property type="entry name" value="IRS"/>
    <property type="match status" value="1"/>
</dbReference>
<name>A0A4W5RPR0_9TELE</name>
<dbReference type="Gene3D" id="2.30.29.30">
    <property type="entry name" value="Pleckstrin-homology domain (PH domain)/Phosphotyrosine-binding domain (PTB)"/>
    <property type="match status" value="2"/>
</dbReference>
<dbReference type="AlphaFoldDB" id="A0A4W5RPR0"/>
<dbReference type="CDD" id="cd13164">
    <property type="entry name" value="PTB_DOK4_DOK5_DOK6"/>
    <property type="match status" value="1"/>
</dbReference>
<keyword evidence="1" id="KW-0472">Membrane</keyword>
<dbReference type="Pfam" id="PF02174">
    <property type="entry name" value="IRS"/>
    <property type="match status" value="1"/>
</dbReference>
<dbReference type="STRING" id="62062.ENSHHUP00000090782"/>
<evidence type="ECO:0000256" key="1">
    <source>
        <dbReference type="SAM" id="Phobius"/>
    </source>
</evidence>
<keyword evidence="1" id="KW-1133">Transmembrane helix</keyword>
<dbReference type="SMART" id="SM00233">
    <property type="entry name" value="PH"/>
    <property type="match status" value="1"/>
</dbReference>
<reference evidence="4" key="1">
    <citation type="submission" date="2018-06" db="EMBL/GenBank/DDBJ databases">
        <title>Genome assembly of Danube salmon.</title>
        <authorList>
            <person name="Macqueen D.J."/>
            <person name="Gundappa M.K."/>
        </authorList>
    </citation>
    <scope>NUCLEOTIDE SEQUENCE [LARGE SCALE GENOMIC DNA]</scope>
</reference>
<protein>
    <recommendedName>
        <fullName evidence="2">IRS-type PTB domain-containing protein</fullName>
    </recommendedName>
</protein>
<proteinExistence type="predicted"/>
<dbReference type="PROSITE" id="PS51064">
    <property type="entry name" value="IRS_PTB"/>
    <property type="match status" value="1"/>
</dbReference>
<evidence type="ECO:0000313" key="3">
    <source>
        <dbReference type="Ensembl" id="ENSHHUP00000090782.1"/>
    </source>
</evidence>
<dbReference type="InterPro" id="IPR002404">
    <property type="entry name" value="IRS_PTB"/>
</dbReference>
<dbReference type="PANTHER" id="PTHR21258">
    <property type="entry name" value="DOCKING PROTEIN RELATED"/>
    <property type="match status" value="1"/>
</dbReference>
<accession>A0A4W5RPR0</accession>